<feature type="non-terminal residue" evidence="2">
    <location>
        <position position="702"/>
    </location>
</feature>
<dbReference type="Pfam" id="PF14691">
    <property type="entry name" value="Fer4_20"/>
    <property type="match status" value="1"/>
</dbReference>
<dbReference type="PRINTS" id="PR00419">
    <property type="entry name" value="ADXRDTASE"/>
</dbReference>
<evidence type="ECO:0000313" key="2">
    <source>
        <dbReference type="EMBL" id="HHJ52137.1"/>
    </source>
</evidence>
<comment type="caution">
    <text evidence="2">The sequence shown here is derived from an EMBL/GenBank/DDBJ whole genome shotgun (WGS) entry which is preliminary data.</text>
</comment>
<dbReference type="GO" id="GO:0051536">
    <property type="term" value="F:iron-sulfur cluster binding"/>
    <property type="evidence" value="ECO:0007669"/>
    <property type="project" value="InterPro"/>
</dbReference>
<dbReference type="InterPro" id="IPR017701">
    <property type="entry name" value="Se_rdtase_YgfK"/>
</dbReference>
<dbReference type="InterPro" id="IPR036188">
    <property type="entry name" value="FAD/NAD-bd_sf"/>
</dbReference>
<feature type="domain" description="Dihydroprymidine dehydrogenase" evidence="1">
    <location>
        <begin position="463"/>
        <end position="544"/>
    </location>
</feature>
<protein>
    <submittedName>
        <fullName evidence="2">Selenate reductase subunit YgfK</fullName>
    </submittedName>
</protein>
<name>A0A7V5UE78_CALAY</name>
<accession>A0A7V5UE78</accession>
<dbReference type="EMBL" id="DROD01000204">
    <property type="protein sequence ID" value="HHJ52137.1"/>
    <property type="molecule type" value="Genomic_DNA"/>
</dbReference>
<proteinExistence type="predicted"/>
<dbReference type="SUPFAM" id="SSF46548">
    <property type="entry name" value="alpha-helical ferredoxin"/>
    <property type="match status" value="1"/>
</dbReference>
<dbReference type="AlphaFoldDB" id="A0A7V5UE78"/>
<dbReference type="Proteomes" id="UP000886124">
    <property type="component" value="Unassembled WGS sequence"/>
</dbReference>
<dbReference type="PANTHER" id="PTHR42783">
    <property type="entry name" value="GLUTAMATE SYNTHASE [NADPH] SMALL CHAIN"/>
    <property type="match status" value="1"/>
</dbReference>
<dbReference type="InterPro" id="IPR009051">
    <property type="entry name" value="Helical_ferredxn"/>
</dbReference>
<evidence type="ECO:0000259" key="1">
    <source>
        <dbReference type="Pfam" id="PF14691"/>
    </source>
</evidence>
<organism evidence="2">
    <name type="scientific">Caldithrix abyssi</name>
    <dbReference type="NCBI Taxonomy" id="187145"/>
    <lineage>
        <taxon>Bacteria</taxon>
        <taxon>Pseudomonadati</taxon>
        <taxon>Calditrichota</taxon>
        <taxon>Calditrichia</taxon>
        <taxon>Calditrichales</taxon>
        <taxon>Calditrichaceae</taxon>
        <taxon>Caldithrix</taxon>
    </lineage>
</organism>
<dbReference type="Gene3D" id="1.10.1060.10">
    <property type="entry name" value="Alpha-helical ferredoxin"/>
    <property type="match status" value="1"/>
</dbReference>
<reference evidence="2" key="1">
    <citation type="journal article" date="2020" name="mSystems">
        <title>Genome- and Community-Level Interaction Insights into Carbon Utilization and Element Cycling Functions of Hydrothermarchaeota in Hydrothermal Sediment.</title>
        <authorList>
            <person name="Zhou Z."/>
            <person name="Liu Y."/>
            <person name="Xu W."/>
            <person name="Pan J."/>
            <person name="Luo Z.H."/>
            <person name="Li M."/>
        </authorList>
    </citation>
    <scope>NUCLEOTIDE SEQUENCE [LARGE SCALE GENOMIC DNA]</scope>
    <source>
        <strain evidence="2">HyVt-527</strain>
    </source>
</reference>
<dbReference type="SUPFAM" id="SSF51395">
    <property type="entry name" value="FMN-linked oxidoreductases"/>
    <property type="match status" value="1"/>
</dbReference>
<dbReference type="InterPro" id="IPR028261">
    <property type="entry name" value="DPD_II"/>
</dbReference>
<dbReference type="PANTHER" id="PTHR42783:SF3">
    <property type="entry name" value="GLUTAMATE SYNTHASE [NADPH] SMALL CHAIN-RELATED"/>
    <property type="match status" value="1"/>
</dbReference>
<sequence>MSDKMTPIPFSSFLDWMFQEYTRNQTIFGLSRHKFFYKKNPDGIRIFDEYLETPLGPAAGPHTQLAQNIVVAYLVGGRFFELKTVQKLDRLRIDKPCIEAEDEGYNVEWSQELTLDQSYGEYVKAWFALHLLKSVFGFSESNERGFIFNMSVGYDLKGIRTERMDRFINELIDASQSDVFDRYRSVLLDKLAQPAFKRLLDKATNGQINDRYPQIIAATEQISAHISGSVTLSTMHGCPPDEIEAISRYLLRDKGLHTYVKLNPTLLGFDRVRDILDQLGYGYMALDQAAFDHDLQYRDAVPMLRRLQQVAAEQNKTFGVKLSNTLGMKNVRKRLPGDEMYMSGRSLFPLTISLAHKLAAEFDGQLNISYSGGASIYNTKSILETGIVPVTLVTDLLKPGGYARLNQLVKQVEASGWQEQATRPRLDVERLRALSQSALTDRRYHKEWREIESIKIPDALPVVDCYVSPCREACPIHQDVAEYIRLVEEGRYLEAFEVIVATNPLPHITGYICDHQCMYHCTRWDYESPVYIREMKKVAAEKAYDQFLQKYGAQLIAPSNGIKAAVIGAGPAGLSAAYFLARKGFEVTVFDKRRKAGGVVQNVIPDFRLPQSAIDRDVEFVRRHGVHFQLGVAEHFSIAALKRQGFKYIFLGIGAGRARHLKLDQGEDRVLDALDFLQNFRQNGDYKLGKNVAVIGGGNSAM</sequence>
<dbReference type="Gene3D" id="3.50.50.60">
    <property type="entry name" value="FAD/NAD(P)-binding domain"/>
    <property type="match status" value="1"/>
</dbReference>
<dbReference type="Pfam" id="PF13450">
    <property type="entry name" value="NAD_binding_8"/>
    <property type="match status" value="1"/>
</dbReference>
<dbReference type="SUPFAM" id="SSF51971">
    <property type="entry name" value="Nucleotide-binding domain"/>
    <property type="match status" value="1"/>
</dbReference>
<gene>
    <name evidence="2" type="primary">ygfK</name>
    <name evidence="2" type="ORF">ENJ89_02985</name>
</gene>
<dbReference type="NCBIfam" id="TIGR03315">
    <property type="entry name" value="Se_ygfK"/>
    <property type="match status" value="1"/>
</dbReference>